<gene>
    <name evidence="1" type="ORF">CO662_21905</name>
</gene>
<evidence type="ECO:0000313" key="1">
    <source>
        <dbReference type="EMBL" id="PDS49731.1"/>
    </source>
</evidence>
<reference evidence="1 2" key="1">
    <citation type="submission" date="2017-09" db="EMBL/GenBank/DDBJ databases">
        <title>Comparative genomics of rhizobia isolated from Phaseolus vulgaris in China.</title>
        <authorList>
            <person name="Tong W."/>
        </authorList>
    </citation>
    <scope>NUCLEOTIDE SEQUENCE [LARGE SCALE GENOMIC DNA]</scope>
    <source>
        <strain evidence="1 2">Y27</strain>
    </source>
</reference>
<dbReference type="SUPFAM" id="SSF88723">
    <property type="entry name" value="PIN domain-like"/>
    <property type="match status" value="1"/>
</dbReference>
<evidence type="ECO:0000313" key="2">
    <source>
        <dbReference type="Proteomes" id="UP000219972"/>
    </source>
</evidence>
<accession>A0ABX4J3J5</accession>
<dbReference type="Gene3D" id="3.40.50.1010">
    <property type="entry name" value="5'-nuclease"/>
    <property type="match status" value="1"/>
</dbReference>
<comment type="caution">
    <text evidence="1">The sequence shown here is derived from an EMBL/GenBank/DDBJ whole genome shotgun (WGS) entry which is preliminary data.</text>
</comment>
<proteinExistence type="predicted"/>
<keyword evidence="2" id="KW-1185">Reference proteome</keyword>
<name>A0ABX4J3J5_9HYPH</name>
<organism evidence="1 2">
    <name type="scientific">Rhizobium anhuiense</name>
    <dbReference type="NCBI Taxonomy" id="1184720"/>
    <lineage>
        <taxon>Bacteria</taxon>
        <taxon>Pseudomonadati</taxon>
        <taxon>Pseudomonadota</taxon>
        <taxon>Alphaproteobacteria</taxon>
        <taxon>Hyphomicrobiales</taxon>
        <taxon>Rhizobiaceae</taxon>
        <taxon>Rhizobium/Agrobacterium group</taxon>
        <taxon>Rhizobium</taxon>
    </lineage>
</organism>
<dbReference type="EMBL" id="NWSL01000014">
    <property type="protein sequence ID" value="PDS49731.1"/>
    <property type="molecule type" value="Genomic_DNA"/>
</dbReference>
<sequence>MAFNFILLDTSVLTEARKAGDKLDDDIVFFMRQIPAGALAVPHAAIFELQRGAYHVGKTDPIRERLYTRWLDRLLETDIWLPPVDADVRRLMAKMTMDPELSTFWTSTAGKPKMKFGCDPEIAATAIVHELPIASADVSDFLRIHRSFPLPGLYSPITGRWHVDPPDGWYLGENIEPDERDWHATIGPLD</sequence>
<dbReference type="Proteomes" id="UP000219972">
    <property type="component" value="Unassembled WGS sequence"/>
</dbReference>
<evidence type="ECO:0008006" key="3">
    <source>
        <dbReference type="Google" id="ProtNLM"/>
    </source>
</evidence>
<dbReference type="InterPro" id="IPR029060">
    <property type="entry name" value="PIN-like_dom_sf"/>
</dbReference>
<dbReference type="RefSeq" id="WP_097543943.1">
    <property type="nucleotide sequence ID" value="NZ_NWSL01000014.1"/>
</dbReference>
<protein>
    <recommendedName>
        <fullName evidence="3">PIN domain-containing protein</fullName>
    </recommendedName>
</protein>